<dbReference type="STRING" id="763407.A0A162XIL8"/>
<sequence length="510" mass="57807">MQTTTIRRRTFGLIALCLILLITGIYFHHTSYDPTKDNDWKFFEKASKKPDQPPPNSKPDYDKENICANANIELLTSSKENWNGLSTKAIVLEKDGTYTSQDQLIKEGDYRCVAVLLVPMPATSTISPEDHVGLADSIILNAVGYNITIPIYLKQDPKHANVYIASVRFTHADIYTLDGITEYRSYFWEEPTHHSYQPESFKSDNVIKVLSQEVQPILPACDMRKPENIEGSWMNKAAFQHTYPLDFYGMFGPLQEDHANDGYLYVPDKCRMEYIGVGQAAACFQDKIVHVWGDGNLRRNLKSFSNANRWCNDLIEPENPCICDDDDEDPTHTLYPWAVDPSVPLKINSTWYSNADFYFNNVDSIVSNDWKTVLEAQVGKTPKADLVILGLGNGDIPLSSVTPIQFEKTFSELLSYVLEKIYPHQTIILRTPQFFCCANIHTTSWNLGRSNEFALAVRNAAQRHGNRVLLWDVHKLGTTDNTCRSVGKPYSKRGVVTLENLLLWNLVCGA</sequence>
<accession>A0A162XIL8</accession>
<dbReference type="InParanoid" id="A0A162XIL8"/>
<dbReference type="GeneID" id="28996546"/>
<proteinExistence type="predicted"/>
<organism evidence="1 2">
    <name type="scientific">Phycomyces blakesleeanus (strain ATCC 8743b / DSM 1359 / FGSC 10004 / NBRC 33097 / NRRL 1555)</name>
    <dbReference type="NCBI Taxonomy" id="763407"/>
    <lineage>
        <taxon>Eukaryota</taxon>
        <taxon>Fungi</taxon>
        <taxon>Fungi incertae sedis</taxon>
        <taxon>Mucoromycota</taxon>
        <taxon>Mucoromycotina</taxon>
        <taxon>Mucoromycetes</taxon>
        <taxon>Mucorales</taxon>
        <taxon>Phycomycetaceae</taxon>
        <taxon>Phycomyces</taxon>
    </lineage>
</organism>
<dbReference type="VEuPathDB" id="FungiDB:PHYBLDRAFT_167446"/>
<evidence type="ECO:0000313" key="2">
    <source>
        <dbReference type="Proteomes" id="UP000077315"/>
    </source>
</evidence>
<dbReference type="RefSeq" id="XP_018293165.1">
    <property type="nucleotide sequence ID" value="XM_018435640.1"/>
</dbReference>
<gene>
    <name evidence="1" type="ORF">PHYBLDRAFT_167446</name>
</gene>
<dbReference type="OrthoDB" id="2244377at2759"/>
<name>A0A162XIL8_PHYB8</name>
<dbReference type="AlphaFoldDB" id="A0A162XIL8"/>
<reference evidence="2" key="1">
    <citation type="submission" date="2015-06" db="EMBL/GenBank/DDBJ databases">
        <title>Expansion of signal transduction pathways in fungi by whole-genome duplication.</title>
        <authorList>
            <consortium name="DOE Joint Genome Institute"/>
            <person name="Corrochano L.M."/>
            <person name="Kuo A."/>
            <person name="Marcet-Houben M."/>
            <person name="Polaino S."/>
            <person name="Salamov A."/>
            <person name="Villalobos J.M."/>
            <person name="Alvarez M.I."/>
            <person name="Avalos J."/>
            <person name="Benito E.P."/>
            <person name="Benoit I."/>
            <person name="Burger G."/>
            <person name="Camino L.P."/>
            <person name="Canovas D."/>
            <person name="Cerda-Olmedo E."/>
            <person name="Cheng J.-F."/>
            <person name="Dominguez A."/>
            <person name="Elias M."/>
            <person name="Eslava A.P."/>
            <person name="Glaser F."/>
            <person name="Grimwood J."/>
            <person name="Gutierrez G."/>
            <person name="Heitman J."/>
            <person name="Henrissat B."/>
            <person name="Iturriaga E.A."/>
            <person name="Lang B.F."/>
            <person name="Lavin J.L."/>
            <person name="Lee S."/>
            <person name="Li W."/>
            <person name="Lindquist E."/>
            <person name="Lopez-Garcia S."/>
            <person name="Luque E.M."/>
            <person name="Marcos A.T."/>
            <person name="Martin J."/>
            <person name="McCluskey K."/>
            <person name="Medina H.R."/>
            <person name="Miralles-Duran A."/>
            <person name="Miyazaki A."/>
            <person name="Munoz-Torres E."/>
            <person name="Oguiza J.A."/>
            <person name="Ohm R."/>
            <person name="Olmedo M."/>
            <person name="Orejas M."/>
            <person name="Ortiz-Castellanos L."/>
            <person name="Pisabarro A.G."/>
            <person name="Rodriguez-Romero J."/>
            <person name="Ruiz-Herrera J."/>
            <person name="Ruiz-Vazquez R."/>
            <person name="Sanz C."/>
            <person name="Schackwitz W."/>
            <person name="Schmutz J."/>
            <person name="Shahriari M."/>
            <person name="Shelest E."/>
            <person name="Silva-Franco F."/>
            <person name="Soanes D."/>
            <person name="Syed K."/>
            <person name="Tagua V.G."/>
            <person name="Talbot N.J."/>
            <person name="Thon M."/>
            <person name="De vries R.P."/>
            <person name="Wiebenga A."/>
            <person name="Yadav J.S."/>
            <person name="Braun E.L."/>
            <person name="Baker S."/>
            <person name="Garre V."/>
            <person name="Horwitz B."/>
            <person name="Torres-Martinez S."/>
            <person name="Idnurm A."/>
            <person name="Herrera-Estrella A."/>
            <person name="Gabaldon T."/>
            <person name="Grigoriev I.V."/>
        </authorList>
    </citation>
    <scope>NUCLEOTIDE SEQUENCE [LARGE SCALE GENOMIC DNA]</scope>
    <source>
        <strain evidence="2">NRRL 1555(-)</strain>
    </source>
</reference>
<protein>
    <submittedName>
        <fullName evidence="1">Uncharacterized protein</fullName>
    </submittedName>
</protein>
<dbReference type="EMBL" id="KV440978">
    <property type="protein sequence ID" value="OAD75125.1"/>
    <property type="molecule type" value="Genomic_DNA"/>
</dbReference>
<evidence type="ECO:0000313" key="1">
    <source>
        <dbReference type="EMBL" id="OAD75125.1"/>
    </source>
</evidence>
<dbReference type="Proteomes" id="UP000077315">
    <property type="component" value="Unassembled WGS sequence"/>
</dbReference>
<keyword evidence="2" id="KW-1185">Reference proteome</keyword>